<name>A0ABT5TTX5_9MICO</name>
<feature type="region of interest" description="Disordered" evidence="1">
    <location>
        <begin position="1"/>
        <end position="24"/>
    </location>
</feature>
<comment type="caution">
    <text evidence="2">The sequence shown here is derived from an EMBL/GenBank/DDBJ whole genome shotgun (WGS) entry which is preliminary data.</text>
</comment>
<feature type="non-terminal residue" evidence="2">
    <location>
        <position position="1"/>
    </location>
</feature>
<dbReference type="Proteomes" id="UP001165561">
    <property type="component" value="Unassembled WGS sequence"/>
</dbReference>
<proteinExistence type="predicted"/>
<feature type="compositionally biased region" description="Gly residues" evidence="1">
    <location>
        <begin position="70"/>
        <end position="86"/>
    </location>
</feature>
<evidence type="ECO:0000313" key="3">
    <source>
        <dbReference type="Proteomes" id="UP001165561"/>
    </source>
</evidence>
<accession>A0ABT5TTX5</accession>
<gene>
    <name evidence="2" type="ORF">PU560_03355</name>
</gene>
<keyword evidence="3" id="KW-1185">Reference proteome</keyword>
<organism evidence="2 3">
    <name type="scientific">Georgenia halotolerans</name>
    <dbReference type="NCBI Taxonomy" id="3028317"/>
    <lineage>
        <taxon>Bacteria</taxon>
        <taxon>Bacillati</taxon>
        <taxon>Actinomycetota</taxon>
        <taxon>Actinomycetes</taxon>
        <taxon>Micrococcales</taxon>
        <taxon>Bogoriellaceae</taxon>
        <taxon>Georgenia</taxon>
    </lineage>
</organism>
<sequence>LIAGHWLPNRDGSGGPADAAGQPSVISAEADSGARAVLFGTYPTFRTHPRGMWADVATALFWAGSEGEAPGPGNGKGEGQGNGNGHSKGDRKEDKNGNANGKGNGNGKGPRGR</sequence>
<feature type="region of interest" description="Disordered" evidence="1">
    <location>
        <begin position="64"/>
        <end position="113"/>
    </location>
</feature>
<feature type="compositionally biased region" description="Gly residues" evidence="1">
    <location>
        <begin position="100"/>
        <end position="113"/>
    </location>
</feature>
<evidence type="ECO:0000256" key="1">
    <source>
        <dbReference type="SAM" id="MobiDB-lite"/>
    </source>
</evidence>
<protein>
    <submittedName>
        <fullName evidence="2">Uncharacterized protein</fullName>
    </submittedName>
</protein>
<reference evidence="2" key="1">
    <citation type="submission" date="2023-02" db="EMBL/GenBank/DDBJ databases">
        <title>Georgenia sp.10Sc9-8, isolated from a soil sample collected from the Taklamakan desert.</title>
        <authorList>
            <person name="Liu S."/>
        </authorList>
    </citation>
    <scope>NUCLEOTIDE SEQUENCE</scope>
    <source>
        <strain evidence="2">10Sc9-8</strain>
    </source>
</reference>
<feature type="compositionally biased region" description="Basic and acidic residues" evidence="1">
    <location>
        <begin position="87"/>
        <end position="96"/>
    </location>
</feature>
<evidence type="ECO:0000313" key="2">
    <source>
        <dbReference type="EMBL" id="MDD9205505.1"/>
    </source>
</evidence>
<dbReference type="EMBL" id="JARACI010000524">
    <property type="protein sequence ID" value="MDD9205505.1"/>
    <property type="molecule type" value="Genomic_DNA"/>
</dbReference>